<organism evidence="2 3">
    <name type="scientific">Scophthalmus maximus</name>
    <name type="common">Turbot</name>
    <name type="synonym">Psetta maxima</name>
    <dbReference type="NCBI Taxonomy" id="52904"/>
    <lineage>
        <taxon>Eukaryota</taxon>
        <taxon>Metazoa</taxon>
        <taxon>Chordata</taxon>
        <taxon>Craniata</taxon>
        <taxon>Vertebrata</taxon>
        <taxon>Euteleostomi</taxon>
        <taxon>Actinopterygii</taxon>
        <taxon>Neopterygii</taxon>
        <taxon>Teleostei</taxon>
        <taxon>Neoteleostei</taxon>
        <taxon>Acanthomorphata</taxon>
        <taxon>Carangaria</taxon>
        <taxon>Pleuronectiformes</taxon>
        <taxon>Pleuronectoidei</taxon>
        <taxon>Scophthalmidae</taxon>
        <taxon>Scophthalmus</taxon>
    </lineage>
</organism>
<comment type="caution">
    <text evidence="2">The sequence shown here is derived from an EMBL/GenBank/DDBJ whole genome shotgun (WGS) entry which is preliminary data.</text>
</comment>
<dbReference type="Proteomes" id="UP000438429">
    <property type="component" value="Unassembled WGS sequence"/>
</dbReference>
<dbReference type="AlphaFoldDB" id="A0A6A4SWM0"/>
<protein>
    <submittedName>
        <fullName evidence="2">Uncharacterized protein</fullName>
    </submittedName>
</protein>
<keyword evidence="1" id="KW-0472">Membrane</keyword>
<accession>A0A6A4SWM0</accession>
<dbReference type="EMBL" id="VEVO01000011">
    <property type="protein sequence ID" value="KAF0035401.1"/>
    <property type="molecule type" value="Genomic_DNA"/>
</dbReference>
<sequence length="75" mass="8110">MCFDVVILNSAFLVSQVLPAIFLRLVVQLVNSVRAHAASACRFSLLALPCSTSVLCGLADLQPSLQQDHQMYSST</sequence>
<evidence type="ECO:0000313" key="2">
    <source>
        <dbReference type="EMBL" id="KAF0035401.1"/>
    </source>
</evidence>
<proteinExistence type="predicted"/>
<evidence type="ECO:0000313" key="3">
    <source>
        <dbReference type="Proteomes" id="UP000438429"/>
    </source>
</evidence>
<feature type="transmembrane region" description="Helical" evidence="1">
    <location>
        <begin position="6"/>
        <end position="27"/>
    </location>
</feature>
<reference evidence="2 3" key="1">
    <citation type="submission" date="2019-06" db="EMBL/GenBank/DDBJ databases">
        <title>Draft genomes of female and male turbot (Scophthalmus maximus).</title>
        <authorList>
            <person name="Xu H."/>
            <person name="Xu X.-W."/>
            <person name="Shao C."/>
            <person name="Chen S."/>
        </authorList>
    </citation>
    <scope>NUCLEOTIDE SEQUENCE [LARGE SCALE GENOMIC DNA]</scope>
    <source>
        <strain evidence="2">Ysfricsl-2016a</strain>
        <tissue evidence="2">Blood</tissue>
    </source>
</reference>
<name>A0A6A4SWM0_SCOMX</name>
<evidence type="ECO:0000256" key="1">
    <source>
        <dbReference type="SAM" id="Phobius"/>
    </source>
</evidence>
<keyword evidence="1" id="KW-1133">Transmembrane helix</keyword>
<gene>
    <name evidence="2" type="ORF">F2P81_013159</name>
</gene>
<keyword evidence="1" id="KW-0812">Transmembrane</keyword>